<accession>A0ABZ0PJC0</accession>
<feature type="chain" id="PRO_5047471154" description="CHRD domain-containing protein" evidence="1">
    <location>
        <begin position="22"/>
        <end position="120"/>
    </location>
</feature>
<reference evidence="2 3" key="1">
    <citation type="submission" date="2023-11" db="EMBL/GenBank/DDBJ databases">
        <title>Arctic aerobic anoxygenic photoheterotroph Sediminicoccus rosea KRV36 adapts its photosynthesis to long days of polar summer.</title>
        <authorList>
            <person name="Tomasch J."/>
            <person name="Kopejtka K."/>
            <person name="Bily T."/>
            <person name="Gardiner A.T."/>
            <person name="Gardian Z."/>
            <person name="Shivaramu S."/>
            <person name="Koblizek M."/>
            <person name="Engelhardt F."/>
            <person name="Kaftan D."/>
        </authorList>
    </citation>
    <scope>NUCLEOTIDE SEQUENCE [LARGE SCALE GENOMIC DNA]</scope>
    <source>
        <strain evidence="2 3">R-30</strain>
    </source>
</reference>
<evidence type="ECO:0000256" key="1">
    <source>
        <dbReference type="SAM" id="SignalP"/>
    </source>
</evidence>
<evidence type="ECO:0000313" key="3">
    <source>
        <dbReference type="Proteomes" id="UP001305521"/>
    </source>
</evidence>
<evidence type="ECO:0008006" key="4">
    <source>
        <dbReference type="Google" id="ProtNLM"/>
    </source>
</evidence>
<gene>
    <name evidence="2" type="ORF">R9Z33_02825</name>
</gene>
<dbReference type="Proteomes" id="UP001305521">
    <property type="component" value="Chromosome"/>
</dbReference>
<name>A0ABZ0PJC0_9PROT</name>
<organism evidence="2 3">
    <name type="scientific">Sediminicoccus rosea</name>
    <dbReference type="NCBI Taxonomy" id="1225128"/>
    <lineage>
        <taxon>Bacteria</taxon>
        <taxon>Pseudomonadati</taxon>
        <taxon>Pseudomonadota</taxon>
        <taxon>Alphaproteobacteria</taxon>
        <taxon>Acetobacterales</taxon>
        <taxon>Roseomonadaceae</taxon>
        <taxon>Sediminicoccus</taxon>
    </lineage>
</organism>
<sequence length="120" mass="12330">MTRIFLAACLAVSVAAAPAQAQRSGTYDVTGTNPDGSAYTGTLELEQIGLLSFRLRWNIGPDVIEGVGMVSGLSFATAFSLGGGSSPSMGVYELRPNGQLVGQWTTIGAFAAGTETATPR</sequence>
<protein>
    <recommendedName>
        <fullName evidence="4">CHRD domain-containing protein</fullName>
    </recommendedName>
</protein>
<dbReference type="EMBL" id="CP137852">
    <property type="protein sequence ID" value="WPB85815.1"/>
    <property type="molecule type" value="Genomic_DNA"/>
</dbReference>
<keyword evidence="3" id="KW-1185">Reference proteome</keyword>
<evidence type="ECO:0000313" key="2">
    <source>
        <dbReference type="EMBL" id="WPB85815.1"/>
    </source>
</evidence>
<feature type="signal peptide" evidence="1">
    <location>
        <begin position="1"/>
        <end position="21"/>
    </location>
</feature>
<proteinExistence type="predicted"/>
<dbReference type="RefSeq" id="WP_318649794.1">
    <property type="nucleotide sequence ID" value="NZ_CP137852.1"/>
</dbReference>
<keyword evidence="1" id="KW-0732">Signal</keyword>